<dbReference type="EMBL" id="JACGWV010000001">
    <property type="protein sequence ID" value="MBA8808989.1"/>
    <property type="molecule type" value="Genomic_DNA"/>
</dbReference>
<gene>
    <name evidence="4" type="ORF">FHX71_002931</name>
</gene>
<feature type="compositionally biased region" description="Basic and acidic residues" evidence="1">
    <location>
        <begin position="1"/>
        <end position="13"/>
    </location>
</feature>
<feature type="transmembrane region" description="Helical" evidence="2">
    <location>
        <begin position="121"/>
        <end position="144"/>
    </location>
</feature>
<evidence type="ECO:0000256" key="1">
    <source>
        <dbReference type="SAM" id="MobiDB-lite"/>
    </source>
</evidence>
<organism evidence="4 5">
    <name type="scientific">Promicromonospora sukumoe</name>
    <dbReference type="NCBI Taxonomy" id="88382"/>
    <lineage>
        <taxon>Bacteria</taxon>
        <taxon>Bacillati</taxon>
        <taxon>Actinomycetota</taxon>
        <taxon>Actinomycetes</taxon>
        <taxon>Micrococcales</taxon>
        <taxon>Promicromonosporaceae</taxon>
        <taxon>Promicromonospora</taxon>
    </lineage>
</organism>
<dbReference type="Pfam" id="PF13828">
    <property type="entry name" value="DUF4190"/>
    <property type="match status" value="1"/>
</dbReference>
<evidence type="ECO:0000256" key="2">
    <source>
        <dbReference type="SAM" id="Phobius"/>
    </source>
</evidence>
<accession>A0A7W3JA69</accession>
<feature type="region of interest" description="Disordered" evidence="1">
    <location>
        <begin position="1"/>
        <end position="73"/>
    </location>
</feature>
<keyword evidence="2" id="KW-0472">Membrane</keyword>
<sequence>MDERESERTRDLRFTAPEPPASDTLPLAPPSAGGAGAPPPGAPPSVVPHPYAPHPYAPGPTPYGAPGGPPAPTNSQATASLVLGIASLFLGLLFVPSILGVVLGIVGLARSGRTSPPTGRGAAITGIVLSVVGAALGVVTAVTVSNLVSDTARTIVEDAASAAPEASAGPDLDEFVAVDAAEWESVVKHPGRAEGRAVVVYAEVARFDGTTGDDRFLGGVGVDQPGSERELEDPAVVVGDVPLLDGVETGDVLRIHAVVTGSLELDTQLGGLSEVPVLTVAQVEDVGFVDLREDLAVGTPEEVQPGWFSLPVTVTNTGSRPFTYSATVTAESKDGEETYGKGTVYVEKIGAGKKEKTTVDFFDEVPVDAVFRVESVERYAE</sequence>
<proteinExistence type="predicted"/>
<dbReference type="InterPro" id="IPR025241">
    <property type="entry name" value="DUF4190"/>
</dbReference>
<dbReference type="RefSeq" id="WP_182617473.1">
    <property type="nucleotide sequence ID" value="NZ_BAAATF010000003.1"/>
</dbReference>
<protein>
    <recommendedName>
        <fullName evidence="3">DUF4190 domain-containing protein</fullName>
    </recommendedName>
</protein>
<reference evidence="4 5" key="1">
    <citation type="submission" date="2020-07" db="EMBL/GenBank/DDBJ databases">
        <title>Sequencing the genomes of 1000 actinobacteria strains.</title>
        <authorList>
            <person name="Klenk H.-P."/>
        </authorList>
    </citation>
    <scope>NUCLEOTIDE SEQUENCE [LARGE SCALE GENOMIC DNA]</scope>
    <source>
        <strain evidence="4 5">DSM 44121</strain>
    </source>
</reference>
<evidence type="ECO:0000313" key="4">
    <source>
        <dbReference type="EMBL" id="MBA8808989.1"/>
    </source>
</evidence>
<keyword evidence="5" id="KW-1185">Reference proteome</keyword>
<dbReference type="AlphaFoldDB" id="A0A7W3JA69"/>
<feature type="compositionally biased region" description="Pro residues" evidence="1">
    <location>
        <begin position="37"/>
        <end position="72"/>
    </location>
</feature>
<evidence type="ECO:0000313" key="5">
    <source>
        <dbReference type="Proteomes" id="UP000540568"/>
    </source>
</evidence>
<feature type="transmembrane region" description="Helical" evidence="2">
    <location>
        <begin position="81"/>
        <end position="109"/>
    </location>
</feature>
<feature type="domain" description="DUF4190" evidence="3">
    <location>
        <begin position="77"/>
        <end position="139"/>
    </location>
</feature>
<dbReference type="Proteomes" id="UP000540568">
    <property type="component" value="Unassembled WGS sequence"/>
</dbReference>
<comment type="caution">
    <text evidence="4">The sequence shown here is derived from an EMBL/GenBank/DDBJ whole genome shotgun (WGS) entry which is preliminary data.</text>
</comment>
<keyword evidence="2" id="KW-0812">Transmembrane</keyword>
<keyword evidence="2" id="KW-1133">Transmembrane helix</keyword>
<evidence type="ECO:0000259" key="3">
    <source>
        <dbReference type="Pfam" id="PF13828"/>
    </source>
</evidence>
<name>A0A7W3JA69_9MICO</name>